<evidence type="ECO:0008006" key="3">
    <source>
        <dbReference type="Google" id="ProtNLM"/>
    </source>
</evidence>
<dbReference type="Proteomes" id="UP000050783">
    <property type="component" value="Unassembled WGS sequence"/>
</dbReference>
<accession>A0A0P1ECI9</accession>
<dbReference type="STRING" id="81569.RUM4293_01904"/>
<gene>
    <name evidence="1" type="ORF">RUA4292_00984</name>
</gene>
<dbReference type="InterPro" id="IPR010297">
    <property type="entry name" value="DUF900_hydrolase"/>
</dbReference>
<dbReference type="Pfam" id="PF05990">
    <property type="entry name" value="DUF900"/>
    <property type="match status" value="1"/>
</dbReference>
<organism evidence="1 2">
    <name type="scientific">Ruegeria atlantica</name>
    <dbReference type="NCBI Taxonomy" id="81569"/>
    <lineage>
        <taxon>Bacteria</taxon>
        <taxon>Pseudomonadati</taxon>
        <taxon>Pseudomonadota</taxon>
        <taxon>Alphaproteobacteria</taxon>
        <taxon>Rhodobacterales</taxon>
        <taxon>Roseobacteraceae</taxon>
        <taxon>Ruegeria</taxon>
    </lineage>
</organism>
<evidence type="ECO:0000313" key="1">
    <source>
        <dbReference type="EMBL" id="CUH46818.1"/>
    </source>
</evidence>
<dbReference type="OrthoDB" id="9797755at2"/>
<dbReference type="RefSeq" id="WP_058276573.1">
    <property type="nucleotide sequence ID" value="NZ_CYPU01000017.1"/>
</dbReference>
<dbReference type="AlphaFoldDB" id="A0A0P1ECI9"/>
<dbReference type="GeneID" id="55492255"/>
<name>A0A0P1ECI9_9RHOB</name>
<sequence>MLFITNRFPTQSIRTRKGRRFTFDLDNNAPSNSVFYCEKGEDEHHTEITSKELLRRVRDNKCRQILLYLHGFNNLPEDVFETTAELQRLCDQAKPGEVMVLPLIWPSDAKQGIVQKYWDDQKSADQSGFSFARVLERFLEWRNSEDNEPESAPCLKRINLLAHSMGNRVLRQTLMEWDRYDLASGVPLLFRNTFMVAADVVNETVHEHEPGVLVSHASRNVVVYFASDDLALRASKAANLKNKVASRRLGHTGPENIDRTPHNIFQVDCDDINTAYDTPTGHKYFGPVSPGGEAGLVFRHIFQCVQSGRVFPDDPHQRSVILR</sequence>
<proteinExistence type="predicted"/>
<reference evidence="1 2" key="1">
    <citation type="submission" date="2015-09" db="EMBL/GenBank/DDBJ databases">
        <authorList>
            <consortium name="Swine Surveillance"/>
        </authorList>
    </citation>
    <scope>NUCLEOTIDE SEQUENCE [LARGE SCALE GENOMIC DNA]</scope>
    <source>
        <strain evidence="1 2">CECT 4292</strain>
    </source>
</reference>
<dbReference type="EMBL" id="CYPU01000017">
    <property type="protein sequence ID" value="CUH46818.1"/>
    <property type="molecule type" value="Genomic_DNA"/>
</dbReference>
<evidence type="ECO:0000313" key="2">
    <source>
        <dbReference type="Proteomes" id="UP000050783"/>
    </source>
</evidence>
<protein>
    <recommendedName>
        <fullName evidence="3">Alpha/beta hydrolase family protein</fullName>
    </recommendedName>
</protein>